<organism evidence="6 7">
    <name type="scientific">Ottowia thiooxydans</name>
    <dbReference type="NCBI Taxonomy" id="219182"/>
    <lineage>
        <taxon>Bacteria</taxon>
        <taxon>Pseudomonadati</taxon>
        <taxon>Pseudomonadota</taxon>
        <taxon>Betaproteobacteria</taxon>
        <taxon>Burkholderiales</taxon>
        <taxon>Comamonadaceae</taxon>
        <taxon>Ottowia</taxon>
    </lineage>
</organism>
<feature type="domain" description="HTH lysR-type" evidence="5">
    <location>
        <begin position="5"/>
        <end position="62"/>
    </location>
</feature>
<dbReference type="RefSeq" id="WP_354443382.1">
    <property type="nucleotide sequence ID" value="NZ_JBEPSH010000004.1"/>
</dbReference>
<evidence type="ECO:0000256" key="2">
    <source>
        <dbReference type="ARBA" id="ARBA00023015"/>
    </source>
</evidence>
<dbReference type="Gene3D" id="1.10.10.10">
    <property type="entry name" value="Winged helix-like DNA-binding domain superfamily/Winged helix DNA-binding domain"/>
    <property type="match status" value="1"/>
</dbReference>
<name>A0ABV2Q848_9BURK</name>
<dbReference type="Pfam" id="PF00126">
    <property type="entry name" value="HTH_1"/>
    <property type="match status" value="1"/>
</dbReference>
<dbReference type="Proteomes" id="UP001549320">
    <property type="component" value="Unassembled WGS sequence"/>
</dbReference>
<dbReference type="PANTHER" id="PTHR30419:SF8">
    <property type="entry name" value="NITROGEN ASSIMILATION TRANSCRIPTIONAL ACTIVATOR-RELATED"/>
    <property type="match status" value="1"/>
</dbReference>
<reference evidence="6 7" key="1">
    <citation type="submission" date="2024-06" db="EMBL/GenBank/DDBJ databases">
        <title>Sorghum-associated microbial communities from plants grown in Nebraska, USA.</title>
        <authorList>
            <person name="Schachtman D."/>
        </authorList>
    </citation>
    <scope>NUCLEOTIDE SEQUENCE [LARGE SCALE GENOMIC DNA]</scope>
    <source>
        <strain evidence="6 7">2709</strain>
    </source>
</reference>
<evidence type="ECO:0000259" key="5">
    <source>
        <dbReference type="PROSITE" id="PS50931"/>
    </source>
</evidence>
<keyword evidence="4" id="KW-0804">Transcription</keyword>
<dbReference type="EMBL" id="JBEPSH010000004">
    <property type="protein sequence ID" value="MET4577201.1"/>
    <property type="molecule type" value="Genomic_DNA"/>
</dbReference>
<proteinExistence type="inferred from homology"/>
<dbReference type="InterPro" id="IPR000847">
    <property type="entry name" value="LysR_HTH_N"/>
</dbReference>
<comment type="caution">
    <text evidence="6">The sequence shown here is derived from an EMBL/GenBank/DDBJ whole genome shotgun (WGS) entry which is preliminary data.</text>
</comment>
<evidence type="ECO:0000256" key="1">
    <source>
        <dbReference type="ARBA" id="ARBA00009437"/>
    </source>
</evidence>
<keyword evidence="7" id="KW-1185">Reference proteome</keyword>
<dbReference type="Pfam" id="PF03466">
    <property type="entry name" value="LysR_substrate"/>
    <property type="match status" value="1"/>
</dbReference>
<comment type="similarity">
    <text evidence="1">Belongs to the LysR transcriptional regulatory family.</text>
</comment>
<dbReference type="PROSITE" id="PS50931">
    <property type="entry name" value="HTH_LYSR"/>
    <property type="match status" value="1"/>
</dbReference>
<dbReference type="InterPro" id="IPR050950">
    <property type="entry name" value="HTH-type_LysR_regulators"/>
</dbReference>
<dbReference type="InterPro" id="IPR036390">
    <property type="entry name" value="WH_DNA-bd_sf"/>
</dbReference>
<dbReference type="InterPro" id="IPR036388">
    <property type="entry name" value="WH-like_DNA-bd_sf"/>
</dbReference>
<dbReference type="SUPFAM" id="SSF53850">
    <property type="entry name" value="Periplasmic binding protein-like II"/>
    <property type="match status" value="1"/>
</dbReference>
<evidence type="ECO:0000313" key="6">
    <source>
        <dbReference type="EMBL" id="MET4577201.1"/>
    </source>
</evidence>
<dbReference type="CDD" id="cd08440">
    <property type="entry name" value="PBP2_LTTR_like_4"/>
    <property type="match status" value="1"/>
</dbReference>
<evidence type="ECO:0000256" key="3">
    <source>
        <dbReference type="ARBA" id="ARBA00023125"/>
    </source>
</evidence>
<sequence length="308" mass="34208">MANNVKFRQIKAFLLASEAGSFSAGAARLCVSPPSFTDLIRDLEEELGVKLFERTTRKVSLTAAGIDFLGRIQRPMLDIDEAYEHMKDVRHARSGLVIVGCLPSIAVSLIPKVLLELRRDRPKLQIRVIEVHNEPLLEMLRMNAIELGLGTLMEETGDLRLRKLVDDEFVVVAPDAMATQLPSQMTWEDLASQDVILTSLGSTPREQFERSYSFKPKRIRPVYEVTHISTALAMVREGLGLAVLPRIALYALPTTDLKLIKLAEPNAARTLGILQRTDRTISPAGMVFIEAMERVAKATELAPLSPNV</sequence>
<evidence type="ECO:0000313" key="7">
    <source>
        <dbReference type="Proteomes" id="UP001549320"/>
    </source>
</evidence>
<gene>
    <name evidence="6" type="ORF">ABIE13_002312</name>
</gene>
<accession>A0ABV2Q848</accession>
<keyword evidence="2" id="KW-0805">Transcription regulation</keyword>
<keyword evidence="3" id="KW-0238">DNA-binding</keyword>
<dbReference type="PANTHER" id="PTHR30419">
    <property type="entry name" value="HTH-TYPE TRANSCRIPTIONAL REGULATOR YBHD"/>
    <property type="match status" value="1"/>
</dbReference>
<dbReference type="SUPFAM" id="SSF46785">
    <property type="entry name" value="Winged helix' DNA-binding domain"/>
    <property type="match status" value="1"/>
</dbReference>
<dbReference type="InterPro" id="IPR005119">
    <property type="entry name" value="LysR_subst-bd"/>
</dbReference>
<protein>
    <submittedName>
        <fullName evidence="6">LysR family carnitine catabolism transcriptional activator</fullName>
    </submittedName>
</protein>
<evidence type="ECO:0000256" key="4">
    <source>
        <dbReference type="ARBA" id="ARBA00023163"/>
    </source>
</evidence>
<dbReference type="Gene3D" id="3.40.190.10">
    <property type="entry name" value="Periplasmic binding protein-like II"/>
    <property type="match status" value="2"/>
</dbReference>